<dbReference type="SUPFAM" id="SSF69786">
    <property type="entry name" value="YggU-like"/>
    <property type="match status" value="1"/>
</dbReference>
<evidence type="ECO:0000256" key="1">
    <source>
        <dbReference type="ARBA" id="ARBA00010364"/>
    </source>
</evidence>
<keyword evidence="4" id="KW-1185">Reference proteome</keyword>
<sequence length="100" mass="10431">MSAWRPVPEGLAIAVRVTPRASKEVLAAGTDEHLAARVCAPPVDGAANEAVIALVAKTFQVPRSAVRLTGGETARIKRLLLSGDSDMLARRAASLYGAQP</sequence>
<dbReference type="HAMAP" id="MF_00634">
    <property type="entry name" value="UPF0235"/>
    <property type="match status" value="1"/>
</dbReference>
<evidence type="ECO:0000313" key="3">
    <source>
        <dbReference type="EMBL" id="THG42210.1"/>
    </source>
</evidence>
<gene>
    <name evidence="3" type="ORF">E5988_01800</name>
</gene>
<comment type="caution">
    <text evidence="3">The sequence shown here is derived from an EMBL/GenBank/DDBJ whole genome shotgun (WGS) entry which is preliminary data.</text>
</comment>
<protein>
    <recommendedName>
        <fullName evidence="2">UPF0235 protein E5988_01800</fullName>
    </recommendedName>
</protein>
<dbReference type="Proteomes" id="UP000308038">
    <property type="component" value="Unassembled WGS sequence"/>
</dbReference>
<reference evidence="3 4" key="1">
    <citation type="submission" date="2019-04" db="EMBL/GenBank/DDBJ databases">
        <title>Microbes associate with the intestines of laboratory mice.</title>
        <authorList>
            <person name="Navarre W."/>
            <person name="Wong E."/>
            <person name="Huang K.C."/>
            <person name="Tropini C."/>
            <person name="Ng K."/>
            <person name="Yu B."/>
        </authorList>
    </citation>
    <scope>NUCLEOTIDE SEQUENCE [LARGE SCALE GENOMIC DNA]</scope>
    <source>
        <strain evidence="3 4">NM83_B4-11</strain>
    </source>
</reference>
<comment type="similarity">
    <text evidence="1 2">Belongs to the UPF0235 family.</text>
</comment>
<dbReference type="SMART" id="SM01152">
    <property type="entry name" value="DUF167"/>
    <property type="match status" value="1"/>
</dbReference>
<organism evidence="3 4">
    <name type="scientific">Sphingomonas olei</name>
    <dbReference type="NCBI Taxonomy" id="1886787"/>
    <lineage>
        <taxon>Bacteria</taxon>
        <taxon>Pseudomonadati</taxon>
        <taxon>Pseudomonadota</taxon>
        <taxon>Alphaproteobacteria</taxon>
        <taxon>Sphingomonadales</taxon>
        <taxon>Sphingomonadaceae</taxon>
        <taxon>Sphingomonas</taxon>
    </lineage>
</organism>
<name>A0ABY2QLS2_9SPHN</name>
<proteinExistence type="inferred from homology"/>
<dbReference type="InterPro" id="IPR036591">
    <property type="entry name" value="YggU-like_sf"/>
</dbReference>
<dbReference type="Gene3D" id="3.30.1200.10">
    <property type="entry name" value="YggU-like"/>
    <property type="match status" value="1"/>
</dbReference>
<dbReference type="EMBL" id="SSTI01000001">
    <property type="protein sequence ID" value="THG42210.1"/>
    <property type="molecule type" value="Genomic_DNA"/>
</dbReference>
<accession>A0ABY2QLS2</accession>
<evidence type="ECO:0000313" key="4">
    <source>
        <dbReference type="Proteomes" id="UP000308038"/>
    </source>
</evidence>
<dbReference type="PANTHER" id="PTHR13420">
    <property type="entry name" value="UPF0235 PROTEIN C15ORF40"/>
    <property type="match status" value="1"/>
</dbReference>
<dbReference type="Pfam" id="PF02594">
    <property type="entry name" value="DUF167"/>
    <property type="match status" value="1"/>
</dbReference>
<dbReference type="NCBIfam" id="TIGR00251">
    <property type="entry name" value="DUF167 family protein"/>
    <property type="match status" value="1"/>
</dbReference>
<dbReference type="PANTHER" id="PTHR13420:SF7">
    <property type="entry name" value="UPF0235 PROTEIN C15ORF40"/>
    <property type="match status" value="1"/>
</dbReference>
<dbReference type="InterPro" id="IPR003746">
    <property type="entry name" value="DUF167"/>
</dbReference>
<evidence type="ECO:0000256" key="2">
    <source>
        <dbReference type="HAMAP-Rule" id="MF_00634"/>
    </source>
</evidence>